<protein>
    <submittedName>
        <fullName evidence="2">ThiJ/PfpI domain protein</fullName>
    </submittedName>
</protein>
<dbReference type="STRING" id="366602.Caul_2641"/>
<organism evidence="2">
    <name type="scientific">Caulobacter sp. (strain K31)</name>
    <dbReference type="NCBI Taxonomy" id="366602"/>
    <lineage>
        <taxon>Bacteria</taxon>
        <taxon>Pseudomonadati</taxon>
        <taxon>Pseudomonadota</taxon>
        <taxon>Alphaproteobacteria</taxon>
        <taxon>Caulobacterales</taxon>
        <taxon>Caulobacteraceae</taxon>
        <taxon>Caulobacter</taxon>
    </lineage>
</organism>
<evidence type="ECO:0000313" key="2">
    <source>
        <dbReference type="EMBL" id="ABZ71768.1"/>
    </source>
</evidence>
<dbReference type="InterPro" id="IPR002818">
    <property type="entry name" value="DJ-1/PfpI"/>
</dbReference>
<reference evidence="2" key="1">
    <citation type="submission" date="2008-01" db="EMBL/GenBank/DDBJ databases">
        <title>Complete sequence of chromosome of Caulobacter sp. K31.</title>
        <authorList>
            <consortium name="US DOE Joint Genome Institute"/>
            <person name="Copeland A."/>
            <person name="Lucas S."/>
            <person name="Lapidus A."/>
            <person name="Barry K."/>
            <person name="Glavina del Rio T."/>
            <person name="Dalin E."/>
            <person name="Tice H."/>
            <person name="Pitluck S."/>
            <person name="Bruce D."/>
            <person name="Goodwin L."/>
            <person name="Thompson L.S."/>
            <person name="Brettin T."/>
            <person name="Detter J.C."/>
            <person name="Han C."/>
            <person name="Schmutz J."/>
            <person name="Larimer F."/>
            <person name="Land M."/>
            <person name="Hauser L."/>
            <person name="Kyrpides N."/>
            <person name="Kim E."/>
            <person name="Stephens C."/>
            <person name="Richardson P."/>
        </authorList>
    </citation>
    <scope>NUCLEOTIDE SEQUENCE [LARGE SCALE GENOMIC DNA]</scope>
    <source>
        <strain evidence="2">K31</strain>
    </source>
</reference>
<dbReference type="eggNOG" id="COG4977">
    <property type="taxonomic scope" value="Bacteria"/>
</dbReference>
<dbReference type="Gene3D" id="3.40.50.880">
    <property type="match status" value="1"/>
</dbReference>
<dbReference type="EMBL" id="CP000927">
    <property type="protein sequence ID" value="ABZ71768.1"/>
    <property type="molecule type" value="Genomic_DNA"/>
</dbReference>
<evidence type="ECO:0000259" key="1">
    <source>
        <dbReference type="Pfam" id="PF01965"/>
    </source>
</evidence>
<gene>
    <name evidence="2" type="ordered locus">Caul_2641</name>
</gene>
<dbReference type="PANTHER" id="PTHR43130:SF14">
    <property type="entry name" value="DJ-1_PFPI DOMAIN-CONTAINING PROTEIN"/>
    <property type="match status" value="1"/>
</dbReference>
<dbReference type="GO" id="GO:0006355">
    <property type="term" value="P:regulation of DNA-templated transcription"/>
    <property type="evidence" value="ECO:0007669"/>
    <property type="project" value="TreeGrafter"/>
</dbReference>
<dbReference type="CDD" id="cd03139">
    <property type="entry name" value="GATase1_PfpI_2"/>
    <property type="match status" value="1"/>
</dbReference>
<dbReference type="InterPro" id="IPR029062">
    <property type="entry name" value="Class_I_gatase-like"/>
</dbReference>
<proteinExistence type="predicted"/>
<dbReference type="HOGENOM" id="CLU_000445_44_1_5"/>
<dbReference type="PANTHER" id="PTHR43130">
    <property type="entry name" value="ARAC-FAMILY TRANSCRIPTIONAL REGULATOR"/>
    <property type="match status" value="1"/>
</dbReference>
<dbReference type="AlphaFoldDB" id="B0SXI3"/>
<name>B0SXI3_CAUSK</name>
<accession>B0SXI3</accession>
<feature type="domain" description="DJ-1/PfpI" evidence="1">
    <location>
        <begin position="21"/>
        <end position="188"/>
    </location>
</feature>
<dbReference type="KEGG" id="cak:Caul_2641"/>
<dbReference type="Pfam" id="PF01965">
    <property type="entry name" value="DJ-1_PfpI"/>
    <property type="match status" value="1"/>
</dbReference>
<dbReference type="SUPFAM" id="SSF52317">
    <property type="entry name" value="Class I glutamine amidotransferase-like"/>
    <property type="match status" value="1"/>
</dbReference>
<sequence length="228" mass="24129">MPARTEPEALSLDTDVGFPLRVAVLIFDGVEVLDFAGPFEVFGVARDIQGAFGFEVFTVALEDKAVVARNGLRVLPHVRAADMGQVDVLVVPGGFGSRREMRNEDTLAFVRAASGAARVTLSVCTGALILGAAGLLRGLAATTHFAALDELRGLDCGEVRPQARVVDNGRILTSAGISAGIDGALHLVSRLMGAACAIETAKYMQYDWSRRAVDHAPASHKHQDDAAY</sequence>
<dbReference type="InterPro" id="IPR052158">
    <property type="entry name" value="INH-QAR"/>
</dbReference>